<name>A0AAN5AP62_9BACT</name>
<reference evidence="1 2" key="1">
    <citation type="submission" date="2021-12" db="EMBL/GenBank/DDBJ databases">
        <title>Genome sequencing of bacteria with rrn-lacking chromosome and rrn-plasmid.</title>
        <authorList>
            <person name="Anda M."/>
            <person name="Iwasaki W."/>
        </authorList>
    </citation>
    <scope>NUCLEOTIDE SEQUENCE [LARGE SCALE GENOMIC DNA]</scope>
    <source>
        <strain evidence="1 2">NBRC 15940</strain>
    </source>
</reference>
<dbReference type="AlphaFoldDB" id="A0AAN5AP62"/>
<comment type="caution">
    <text evidence="1">The sequence shown here is derived from an EMBL/GenBank/DDBJ whole genome shotgun (WGS) entry which is preliminary data.</text>
</comment>
<keyword evidence="2" id="KW-1185">Reference proteome</keyword>
<evidence type="ECO:0000313" key="2">
    <source>
        <dbReference type="Proteomes" id="UP001310022"/>
    </source>
</evidence>
<protein>
    <recommendedName>
        <fullName evidence="3">SH3 domain-containing protein</fullName>
    </recommendedName>
</protein>
<dbReference type="RefSeq" id="WP_338239102.1">
    <property type="nucleotide sequence ID" value="NZ_BQKE01000003.1"/>
</dbReference>
<evidence type="ECO:0000313" key="1">
    <source>
        <dbReference type="EMBL" id="GJM64016.1"/>
    </source>
</evidence>
<gene>
    <name evidence="1" type="ORF">PEDI_45680</name>
</gene>
<dbReference type="EMBL" id="BQKE01000003">
    <property type="protein sequence ID" value="GJM64016.1"/>
    <property type="molecule type" value="Genomic_DNA"/>
</dbReference>
<sequence>MSHIFLDRPDLDYHSEEDQQTAYQAAYERVSSEHDVSEYKQFIFLSLENPSRNVLRRQPGGSVIFDLNQMGKNEFEVSLLGITEDWAWVQFNYGGELQRGYVEADLVSQLLNEVEVKTYRIINNRSAVKVSAGTGFYQSEGEGKIKTLEFGDEVFVVDVMPNDWAKVIHDQQEGYVNVTHLATNTPMPGTGAKLYKIKAGESVEQLVNRYFMTGDDQEDRRFYANVLLYVNNPTNLENRGIVVRDQFDLLESLTINYDRFHLNEGYLIWIPTKIYADSLKDKVNSGSYRKELKNQIDAFSSVVGEKVDEWWPEGFGVYYGAEVGATFAIPIGADVKMETFFYRKNKDTIALRKYDKIAVGLDTGISAGFHIGNSTGKKGGTTFGAQAGANAEVKRYGLGMAEFEFPIHNEGILSALFAISGMNNSMVGQAATLFLDAFAGSQLNPMHYVTKQKLAMGIHAQGNANVSVGLKQASNEKGADAFVSKGSHADERMADNFGGRWVDMILPSKGKTRKQTFKDILKKSANIGVDVLLSGDLSAGVEWERKLKEEEGQMVPEKEVMTVNCEIGVAAMAKADLSILGRWGPIFQRGFGMKFIFDSSKEDYETVLYTVTGDFDLYEGAASETELLGGKSPVDAIKDIGSLNFERIFDLIRHLKYKKRIHLLNWMPGSFKANVARAKQEEKQALTKNDYKENFYNFDAYLEFELDFGQLEESVINDLKRFVQVKFLPFVGENAETALLEFIQWMDKGESSELNKFFLKPENNELDLFNYGNVLPSMIVHAKLGAGVAAGANLSFGAKVKLFGDVHGGLMYQVDVRDAFISKFESLLGLILARNFSTSDIPDRMCELFEGEMFN</sequence>
<dbReference type="Proteomes" id="UP001310022">
    <property type="component" value="Unassembled WGS sequence"/>
</dbReference>
<evidence type="ECO:0008006" key="3">
    <source>
        <dbReference type="Google" id="ProtNLM"/>
    </source>
</evidence>
<organism evidence="1 2">
    <name type="scientific">Persicobacter diffluens</name>
    <dbReference type="NCBI Taxonomy" id="981"/>
    <lineage>
        <taxon>Bacteria</taxon>
        <taxon>Pseudomonadati</taxon>
        <taxon>Bacteroidota</taxon>
        <taxon>Cytophagia</taxon>
        <taxon>Cytophagales</taxon>
        <taxon>Persicobacteraceae</taxon>
        <taxon>Persicobacter</taxon>
    </lineage>
</organism>
<accession>A0AAN5AP62</accession>
<proteinExistence type="predicted"/>